<dbReference type="InterPro" id="IPR025993">
    <property type="entry name" value="Ceramide_glucosylTrfase"/>
</dbReference>
<keyword evidence="11" id="KW-1185">Reference proteome</keyword>
<feature type="transmembrane region" description="Helical" evidence="9">
    <location>
        <begin position="338"/>
        <end position="358"/>
    </location>
</feature>
<dbReference type="SUPFAM" id="SSF53448">
    <property type="entry name" value="Nucleotide-diphospho-sugar transferases"/>
    <property type="match status" value="1"/>
</dbReference>
<evidence type="ECO:0000256" key="4">
    <source>
        <dbReference type="ARBA" id="ARBA00022676"/>
    </source>
</evidence>
<sequence length="382" mass="43284">MNDVWSYSLLIALCLPATWYYCYGIYAALTFFYHPIQPEPDYHPPITVLKPICGLDNDTYENFASFCRQDYPDYQIIFGVHNAQDPCVTIVQQLIQDFPDLDIQLVISDRIIGTNFKVSNLANAEPQAKHAILLLADSDVRVGSDYLRRVIQPLRDPAVGVVTCLFRPLTRGWVANLEALGISTDYLAGVLVANRLQGMTFALGPTIAIRRAALEAIGGFAAIADFLADDFQLGYLPAQAGYKVVLSDYIIEHVITTESLTDLFHRQIRWAFCTRVSRPWGYLGLIFTHGIATSFLFLIMTWETRLGVIGLSITWLTRLAMAWIIGAMFLQDRAAKQLLWLVPLRDLISFGFWCYGFAGNSIQWRGRRMRLLRNGKLEPWEI</sequence>
<comment type="pathway">
    <text evidence="3">Sphingolipid metabolism.</text>
</comment>
<evidence type="ECO:0000313" key="10">
    <source>
        <dbReference type="EMBL" id="KGF73873.1"/>
    </source>
</evidence>
<reference evidence="10 11" key="1">
    <citation type="journal article" date="2014" name="Mol. Ecol.">
        <title>Evolution of Synechococcus.</title>
        <authorList>
            <person name="Dvorak P."/>
            <person name="Casamatta D."/>
            <person name="Hasler P."/>
            <person name="Poulickova A."/>
            <person name="Ondrej V."/>
            <person name="Sanges R."/>
        </authorList>
    </citation>
    <scope>NUCLEOTIDE SEQUENCE [LARGE SCALE GENOMIC DNA]</scope>
    <source>
        <strain evidence="10 11">CAUP A 1101</strain>
    </source>
</reference>
<dbReference type="NCBIfam" id="TIGR03472">
    <property type="entry name" value="HpnI"/>
    <property type="match status" value="1"/>
</dbReference>
<dbReference type="PANTHER" id="PTHR12726">
    <property type="entry name" value="CERAMIDE GLUCOSYLTRANSFERASE"/>
    <property type="match status" value="1"/>
</dbReference>
<dbReference type="GO" id="GO:0016020">
    <property type="term" value="C:membrane"/>
    <property type="evidence" value="ECO:0007669"/>
    <property type="project" value="UniProtKB-SubCell"/>
</dbReference>
<accession>A0A098TSW8</accession>
<evidence type="ECO:0000256" key="5">
    <source>
        <dbReference type="ARBA" id="ARBA00022679"/>
    </source>
</evidence>
<name>A0A098TSW8_9CYAN</name>
<dbReference type="CDD" id="cd02520">
    <property type="entry name" value="Glucosylceramide_synthase"/>
    <property type="match status" value="1"/>
</dbReference>
<feature type="transmembrane region" description="Helical" evidence="9">
    <location>
        <begin position="7"/>
        <end position="33"/>
    </location>
</feature>
<dbReference type="InterPro" id="IPR017835">
    <property type="entry name" value="Hopen-assoc_HpnI"/>
</dbReference>
<evidence type="ECO:0000256" key="3">
    <source>
        <dbReference type="ARBA" id="ARBA00004991"/>
    </source>
</evidence>
<keyword evidence="8 9" id="KW-0472">Membrane</keyword>
<keyword evidence="5 10" id="KW-0808">Transferase</keyword>
<keyword evidence="7 9" id="KW-1133">Transmembrane helix</keyword>
<dbReference type="Proteomes" id="UP000030170">
    <property type="component" value="Unassembled WGS sequence"/>
</dbReference>
<evidence type="ECO:0000256" key="6">
    <source>
        <dbReference type="ARBA" id="ARBA00022692"/>
    </source>
</evidence>
<dbReference type="EMBL" id="JJML01000002">
    <property type="protein sequence ID" value="KGF73873.1"/>
    <property type="molecule type" value="Genomic_DNA"/>
</dbReference>
<evidence type="ECO:0000256" key="2">
    <source>
        <dbReference type="ARBA" id="ARBA00004760"/>
    </source>
</evidence>
<gene>
    <name evidence="10" type="ORF">DO97_05775</name>
</gene>
<proteinExistence type="predicted"/>
<protein>
    <submittedName>
        <fullName evidence="10">Glycosyl transferase</fullName>
    </submittedName>
</protein>
<evidence type="ECO:0000256" key="9">
    <source>
        <dbReference type="SAM" id="Phobius"/>
    </source>
</evidence>
<dbReference type="Pfam" id="PF13506">
    <property type="entry name" value="Glyco_transf_21"/>
    <property type="match status" value="1"/>
</dbReference>
<evidence type="ECO:0000256" key="1">
    <source>
        <dbReference type="ARBA" id="ARBA00004141"/>
    </source>
</evidence>
<dbReference type="STRING" id="1497020.DO97_05775"/>
<comment type="pathway">
    <text evidence="2">Lipid metabolism; sphingolipid metabolism.</text>
</comment>
<comment type="caution">
    <text evidence="10">The sequence shown here is derived from an EMBL/GenBank/DDBJ whole genome shotgun (WGS) entry which is preliminary data.</text>
</comment>
<dbReference type="GO" id="GO:0008120">
    <property type="term" value="F:ceramide glucosyltransferase activity"/>
    <property type="evidence" value="ECO:0007669"/>
    <property type="project" value="TreeGrafter"/>
</dbReference>
<dbReference type="PANTHER" id="PTHR12726:SF0">
    <property type="entry name" value="CERAMIDE GLUCOSYLTRANSFERASE"/>
    <property type="match status" value="1"/>
</dbReference>
<feature type="transmembrane region" description="Helical" evidence="9">
    <location>
        <begin position="280"/>
        <end position="299"/>
    </location>
</feature>
<dbReference type="OrthoDB" id="9814255at2"/>
<evidence type="ECO:0000256" key="8">
    <source>
        <dbReference type="ARBA" id="ARBA00023136"/>
    </source>
</evidence>
<keyword evidence="4" id="KW-0328">Glycosyltransferase</keyword>
<dbReference type="InterPro" id="IPR029044">
    <property type="entry name" value="Nucleotide-diphossugar_trans"/>
</dbReference>
<evidence type="ECO:0000256" key="7">
    <source>
        <dbReference type="ARBA" id="ARBA00022989"/>
    </source>
</evidence>
<dbReference type="GO" id="GO:0006679">
    <property type="term" value="P:glucosylceramide biosynthetic process"/>
    <property type="evidence" value="ECO:0007669"/>
    <property type="project" value="TreeGrafter"/>
</dbReference>
<organism evidence="10 11">
    <name type="scientific">Neosynechococcus sphagnicola sy1</name>
    <dbReference type="NCBI Taxonomy" id="1497020"/>
    <lineage>
        <taxon>Bacteria</taxon>
        <taxon>Bacillati</taxon>
        <taxon>Cyanobacteriota</taxon>
        <taxon>Cyanophyceae</taxon>
        <taxon>Neosynechococcales</taxon>
        <taxon>Neosynechococcaceae</taxon>
        <taxon>Neosynechococcus</taxon>
    </lineage>
</organism>
<keyword evidence="6 9" id="KW-0812">Transmembrane</keyword>
<evidence type="ECO:0000313" key="11">
    <source>
        <dbReference type="Proteomes" id="UP000030170"/>
    </source>
</evidence>
<dbReference type="Gene3D" id="3.90.550.10">
    <property type="entry name" value="Spore Coat Polysaccharide Biosynthesis Protein SpsA, Chain A"/>
    <property type="match status" value="1"/>
</dbReference>
<comment type="subcellular location">
    <subcellularLocation>
        <location evidence="1">Membrane</location>
        <topology evidence="1">Multi-pass membrane protein</topology>
    </subcellularLocation>
</comment>
<dbReference type="AlphaFoldDB" id="A0A098TSW8"/>
<dbReference type="RefSeq" id="WP_036530629.1">
    <property type="nucleotide sequence ID" value="NZ_JJML01000002.1"/>
</dbReference>
<feature type="transmembrane region" description="Helical" evidence="9">
    <location>
        <begin position="306"/>
        <end position="326"/>
    </location>
</feature>